<feature type="non-terminal residue" evidence="1">
    <location>
        <position position="1"/>
    </location>
</feature>
<proteinExistence type="predicted"/>
<feature type="non-terminal residue" evidence="1">
    <location>
        <position position="259"/>
    </location>
</feature>
<comment type="caution">
    <text evidence="1">The sequence shown here is derived from an EMBL/GenBank/DDBJ whole genome shotgun (WGS) entry which is preliminary data.</text>
</comment>
<keyword evidence="2" id="KW-1185">Reference proteome</keyword>
<protein>
    <submittedName>
        <fullName evidence="1">Uncharacterized protein</fullName>
    </submittedName>
</protein>
<reference evidence="1" key="1">
    <citation type="journal article" date="2023" name="IScience">
        <title>Live-bearing cockroach genome reveals convergent evolutionary mechanisms linked to viviparity in insects and beyond.</title>
        <authorList>
            <person name="Fouks B."/>
            <person name="Harrison M.C."/>
            <person name="Mikhailova A.A."/>
            <person name="Marchal E."/>
            <person name="English S."/>
            <person name="Carruthers M."/>
            <person name="Jennings E.C."/>
            <person name="Chiamaka E.L."/>
            <person name="Frigard R.A."/>
            <person name="Pippel M."/>
            <person name="Attardo G.M."/>
            <person name="Benoit J.B."/>
            <person name="Bornberg-Bauer E."/>
            <person name="Tobe S.S."/>
        </authorList>
    </citation>
    <scope>NUCLEOTIDE SEQUENCE</scope>
    <source>
        <strain evidence="1">Stay&amp;Tobe</strain>
    </source>
</reference>
<name>A0AAD8E220_DIPPU</name>
<sequence>IPIRCRKHNNYISAVTHLNFTANLIFNNSPDVTTPHTNLRIVESQVSTLKNNNSGLIMPKFEFYSTSPVGGTFAARAYHGYNSVARRWSTTILCSGCSMPCFPTRIYRTKPTNEMSRKYITQNYIYLTMLGHIYPHCVRTALSSSRLRNMAKCRNDGISTGGRRLETKSSPKKIHMLGNSWFERCGTSKRTRTSHRAVKCKTVLNFDLIPKLQHKFVIRSFSDNTGVVFILLSVFMNVEWCEIFMLGNVYTVGHLLQVL</sequence>
<gene>
    <name evidence="1" type="ORF">L9F63_008788</name>
</gene>
<dbReference type="EMBL" id="JASPKZ010010676">
    <property type="protein sequence ID" value="KAJ9573824.1"/>
    <property type="molecule type" value="Genomic_DNA"/>
</dbReference>
<accession>A0AAD8E220</accession>
<evidence type="ECO:0000313" key="1">
    <source>
        <dbReference type="EMBL" id="KAJ9573824.1"/>
    </source>
</evidence>
<dbReference type="AlphaFoldDB" id="A0AAD8E220"/>
<dbReference type="Proteomes" id="UP001233999">
    <property type="component" value="Unassembled WGS sequence"/>
</dbReference>
<organism evidence="1 2">
    <name type="scientific">Diploptera punctata</name>
    <name type="common">Pacific beetle cockroach</name>
    <dbReference type="NCBI Taxonomy" id="6984"/>
    <lineage>
        <taxon>Eukaryota</taxon>
        <taxon>Metazoa</taxon>
        <taxon>Ecdysozoa</taxon>
        <taxon>Arthropoda</taxon>
        <taxon>Hexapoda</taxon>
        <taxon>Insecta</taxon>
        <taxon>Pterygota</taxon>
        <taxon>Neoptera</taxon>
        <taxon>Polyneoptera</taxon>
        <taxon>Dictyoptera</taxon>
        <taxon>Blattodea</taxon>
        <taxon>Blaberoidea</taxon>
        <taxon>Blaberidae</taxon>
        <taxon>Diplopterinae</taxon>
        <taxon>Diploptera</taxon>
    </lineage>
</organism>
<reference evidence="1" key="2">
    <citation type="submission" date="2023-05" db="EMBL/GenBank/DDBJ databases">
        <authorList>
            <person name="Fouks B."/>
        </authorList>
    </citation>
    <scope>NUCLEOTIDE SEQUENCE</scope>
    <source>
        <strain evidence="1">Stay&amp;Tobe</strain>
        <tissue evidence="1">Testes</tissue>
    </source>
</reference>
<evidence type="ECO:0000313" key="2">
    <source>
        <dbReference type="Proteomes" id="UP001233999"/>
    </source>
</evidence>